<sequence length="259" mass="28111">MSAAPDQPPPLPPPIVSTRGDRRTLEFTPGDIQSEMRLSRPDALVLPYARAMMCFALLAPRPRHILMVGLGGGSLVKFCHRHFPHARITVLEVRADVIALRTQFQVPPDDARLCVLHCDAADWLARAGTGEADVLLVDGFDAAGLPPALASASFYAHCRRALRPGGVLAANIFTYDPGYVTAVQRLQAAFDGQVCWLSGIAGNNQILLAQRAAHGKAAPGRTLRFLRDTMRNRGLGAALPNRLLARLLLAWLSWRPHPG</sequence>
<proteinExistence type="inferred from homology"/>
<feature type="domain" description="PABS" evidence="6">
    <location>
        <begin position="1"/>
        <end position="215"/>
    </location>
</feature>
<name>A0ABN6T8P1_9BURK</name>
<keyword evidence="3 4" id="KW-0620">Polyamine biosynthesis</keyword>
<keyword evidence="8" id="KW-1185">Reference proteome</keyword>
<evidence type="ECO:0000256" key="2">
    <source>
        <dbReference type="ARBA" id="ARBA00022679"/>
    </source>
</evidence>
<dbReference type="Pfam" id="PF01564">
    <property type="entry name" value="Spermine_synth"/>
    <property type="match status" value="1"/>
</dbReference>
<dbReference type="InterPro" id="IPR029063">
    <property type="entry name" value="SAM-dependent_MTases_sf"/>
</dbReference>
<evidence type="ECO:0000313" key="7">
    <source>
        <dbReference type="EMBL" id="BDT58615.1"/>
    </source>
</evidence>
<dbReference type="RefSeq" id="WP_281914029.1">
    <property type="nucleotide sequence ID" value="NZ_AP026966.1"/>
</dbReference>
<evidence type="ECO:0000256" key="4">
    <source>
        <dbReference type="PROSITE-ProRule" id="PRU00354"/>
    </source>
</evidence>
<feature type="active site" description="Proton acceptor" evidence="4">
    <location>
        <position position="138"/>
    </location>
</feature>
<reference evidence="7" key="1">
    <citation type="submission" date="2022-11" db="EMBL/GenBank/DDBJ databases">
        <title>Isolation and characterization of PLA-degrading bacterium Massilia sp. from Antarctic soil.</title>
        <authorList>
            <person name="Sato K."/>
            <person name="Gomez-Fuentes C."/>
            <person name="Ahmad S.A."/>
            <person name="Zulkharnain A."/>
        </authorList>
    </citation>
    <scope>NUCLEOTIDE SEQUENCE</scope>
    <source>
        <strain evidence="7">N-3</strain>
    </source>
</reference>
<protein>
    <recommendedName>
        <fullName evidence="6">PABS domain-containing protein</fullName>
    </recommendedName>
</protein>
<dbReference type="PANTHER" id="PTHR43317:SF11">
    <property type="entry name" value="POLYAMINE AMINOPROPYLTRANSFERASE 2"/>
    <property type="match status" value="1"/>
</dbReference>
<accession>A0ABN6T8P1</accession>
<dbReference type="EMBL" id="AP026966">
    <property type="protein sequence ID" value="BDT58615.1"/>
    <property type="molecule type" value="Genomic_DNA"/>
</dbReference>
<keyword evidence="2 4" id="KW-0808">Transferase</keyword>
<gene>
    <name evidence="7" type="ORF">MasN3_21090</name>
</gene>
<evidence type="ECO:0000256" key="3">
    <source>
        <dbReference type="ARBA" id="ARBA00023115"/>
    </source>
</evidence>
<dbReference type="Proteomes" id="UP001163336">
    <property type="component" value="Chromosome"/>
</dbReference>
<feature type="region of interest" description="Disordered" evidence="5">
    <location>
        <begin position="1"/>
        <end position="20"/>
    </location>
</feature>
<evidence type="ECO:0000256" key="1">
    <source>
        <dbReference type="ARBA" id="ARBA00007867"/>
    </source>
</evidence>
<dbReference type="InterPro" id="IPR030374">
    <property type="entry name" value="PABS"/>
</dbReference>
<evidence type="ECO:0000313" key="8">
    <source>
        <dbReference type="Proteomes" id="UP001163336"/>
    </source>
</evidence>
<dbReference type="CDD" id="cd02440">
    <property type="entry name" value="AdoMet_MTases"/>
    <property type="match status" value="1"/>
</dbReference>
<evidence type="ECO:0000259" key="6">
    <source>
        <dbReference type="PROSITE" id="PS51006"/>
    </source>
</evidence>
<dbReference type="PANTHER" id="PTHR43317">
    <property type="entry name" value="THERMOSPERMINE SYNTHASE ACAULIS5"/>
    <property type="match status" value="1"/>
</dbReference>
<dbReference type="Gene3D" id="3.40.50.150">
    <property type="entry name" value="Vaccinia Virus protein VP39"/>
    <property type="match status" value="1"/>
</dbReference>
<comment type="similarity">
    <text evidence="1">Belongs to the spermidine/spermine synthase family.</text>
</comment>
<dbReference type="SUPFAM" id="SSF53335">
    <property type="entry name" value="S-adenosyl-L-methionine-dependent methyltransferases"/>
    <property type="match status" value="1"/>
</dbReference>
<dbReference type="PROSITE" id="PS51006">
    <property type="entry name" value="PABS_2"/>
    <property type="match status" value="1"/>
</dbReference>
<evidence type="ECO:0000256" key="5">
    <source>
        <dbReference type="SAM" id="MobiDB-lite"/>
    </source>
</evidence>
<organism evidence="7 8">
    <name type="scientific">Massilia varians</name>
    <dbReference type="NCBI Taxonomy" id="457921"/>
    <lineage>
        <taxon>Bacteria</taxon>
        <taxon>Pseudomonadati</taxon>
        <taxon>Pseudomonadota</taxon>
        <taxon>Betaproteobacteria</taxon>
        <taxon>Burkholderiales</taxon>
        <taxon>Oxalobacteraceae</taxon>
        <taxon>Telluria group</taxon>
        <taxon>Massilia</taxon>
    </lineage>
</organism>
<feature type="compositionally biased region" description="Pro residues" evidence="5">
    <location>
        <begin position="1"/>
        <end position="15"/>
    </location>
</feature>